<feature type="transmembrane region" description="Helical" evidence="1">
    <location>
        <begin position="45"/>
        <end position="66"/>
    </location>
</feature>
<keyword evidence="1" id="KW-0812">Transmembrane</keyword>
<dbReference type="Proteomes" id="UP001157911">
    <property type="component" value="Unassembled WGS sequence"/>
</dbReference>
<feature type="transmembrane region" description="Helical" evidence="1">
    <location>
        <begin position="101"/>
        <end position="118"/>
    </location>
</feature>
<organism evidence="2 3">
    <name type="scientific">Desulfurobacterium pacificum</name>
    <dbReference type="NCBI Taxonomy" id="240166"/>
    <lineage>
        <taxon>Bacteria</taxon>
        <taxon>Pseudomonadati</taxon>
        <taxon>Aquificota</taxon>
        <taxon>Aquificia</taxon>
        <taxon>Desulfurobacteriales</taxon>
        <taxon>Desulfurobacteriaceae</taxon>
        <taxon>Desulfurobacterium</taxon>
    </lineage>
</organism>
<dbReference type="SUPFAM" id="SSF52833">
    <property type="entry name" value="Thioredoxin-like"/>
    <property type="match status" value="1"/>
</dbReference>
<evidence type="ECO:0000256" key="1">
    <source>
        <dbReference type="SAM" id="Phobius"/>
    </source>
</evidence>
<dbReference type="EMBL" id="FXUB01000002">
    <property type="protein sequence ID" value="SMP11757.1"/>
    <property type="molecule type" value="Genomic_DNA"/>
</dbReference>
<keyword evidence="1" id="KW-0472">Membrane</keyword>
<reference evidence="2 3" key="1">
    <citation type="submission" date="2017-05" db="EMBL/GenBank/DDBJ databases">
        <authorList>
            <person name="Varghese N."/>
            <person name="Submissions S."/>
        </authorList>
    </citation>
    <scope>NUCLEOTIDE SEQUENCE [LARGE SCALE GENOMIC DNA]</scope>
    <source>
        <strain evidence="2 3">DSM 15522</strain>
    </source>
</reference>
<dbReference type="Gene3D" id="1.20.1440.130">
    <property type="entry name" value="VKOR domain"/>
    <property type="match status" value="1"/>
</dbReference>
<protein>
    <recommendedName>
        <fullName evidence="4">Glutaredoxin domain-containing protein</fullName>
    </recommendedName>
</protein>
<dbReference type="RefSeq" id="WP_283400444.1">
    <property type="nucleotide sequence ID" value="NZ_FXUB01000002.1"/>
</dbReference>
<name>A0ABY1NKP4_9BACT</name>
<proteinExistence type="predicted"/>
<keyword evidence="1" id="KW-1133">Transmembrane helix</keyword>
<dbReference type="InterPro" id="IPR036249">
    <property type="entry name" value="Thioredoxin-like_sf"/>
</dbReference>
<sequence>MKERLFKIVLLFGILLTSAEFISNLLHKSICSTEGCRIVAESVRFSDAVIVLVGLLVFLAIFLLSLCKKEVCQKLIDALLITALSAEGVFVGYQLFRVKTICIFCITVFLTFVVLTLIRSIERRFVLTGFLTFVSVLFVMFMLKPAGTNNVSFSATYTIIYKEGCPHCEKVMKEAEEKGVKLEKLNAQKCISFLKSLNIKEVPVLVVNKKAEKIIVIGDKNIEDFLFKGNEEENTTIEENSLSGFCPIDSDITNCTDDAK</sequence>
<feature type="transmembrane region" description="Helical" evidence="1">
    <location>
        <begin position="78"/>
        <end position="95"/>
    </location>
</feature>
<evidence type="ECO:0000313" key="3">
    <source>
        <dbReference type="Proteomes" id="UP001157911"/>
    </source>
</evidence>
<gene>
    <name evidence="2" type="ORF">SAMN06265339_0963</name>
</gene>
<dbReference type="InterPro" id="IPR038354">
    <property type="entry name" value="VKOR_sf"/>
</dbReference>
<dbReference type="Gene3D" id="3.40.30.10">
    <property type="entry name" value="Glutaredoxin"/>
    <property type="match status" value="1"/>
</dbReference>
<keyword evidence="3" id="KW-1185">Reference proteome</keyword>
<feature type="transmembrane region" description="Helical" evidence="1">
    <location>
        <begin position="125"/>
        <end position="143"/>
    </location>
</feature>
<evidence type="ECO:0008006" key="4">
    <source>
        <dbReference type="Google" id="ProtNLM"/>
    </source>
</evidence>
<accession>A0ABY1NKP4</accession>
<comment type="caution">
    <text evidence="2">The sequence shown here is derived from an EMBL/GenBank/DDBJ whole genome shotgun (WGS) entry which is preliminary data.</text>
</comment>
<evidence type="ECO:0000313" key="2">
    <source>
        <dbReference type="EMBL" id="SMP11757.1"/>
    </source>
</evidence>